<comment type="caution">
    <text evidence="1">The sequence shown here is derived from an EMBL/GenBank/DDBJ whole genome shotgun (WGS) entry which is preliminary data.</text>
</comment>
<evidence type="ECO:0000313" key="4">
    <source>
        <dbReference type="EMBL" id="CAF0934054.1"/>
    </source>
</evidence>
<dbReference type="EMBL" id="CAJNOL010000149">
    <property type="protein sequence ID" value="CAF0887127.1"/>
    <property type="molecule type" value="Genomic_DNA"/>
</dbReference>
<organism evidence="1 6">
    <name type="scientific">Rotaria sordida</name>
    <dbReference type="NCBI Taxonomy" id="392033"/>
    <lineage>
        <taxon>Eukaryota</taxon>
        <taxon>Metazoa</taxon>
        <taxon>Spiralia</taxon>
        <taxon>Gnathifera</taxon>
        <taxon>Rotifera</taxon>
        <taxon>Eurotatoria</taxon>
        <taxon>Bdelloidea</taxon>
        <taxon>Philodinida</taxon>
        <taxon>Philodinidae</taxon>
        <taxon>Rotaria</taxon>
    </lineage>
</organism>
<dbReference type="Proteomes" id="UP000663870">
    <property type="component" value="Unassembled WGS sequence"/>
</dbReference>
<evidence type="ECO:0000313" key="5">
    <source>
        <dbReference type="EMBL" id="CAF3535839.1"/>
    </source>
</evidence>
<dbReference type="EMBL" id="CAJOBE010000007">
    <property type="protein sequence ID" value="CAF3535839.1"/>
    <property type="molecule type" value="Genomic_DNA"/>
</dbReference>
<evidence type="ECO:0000313" key="6">
    <source>
        <dbReference type="Proteomes" id="UP000663854"/>
    </source>
</evidence>
<reference evidence="1" key="1">
    <citation type="submission" date="2021-02" db="EMBL/GenBank/DDBJ databases">
        <authorList>
            <person name="Nowell W R."/>
        </authorList>
    </citation>
    <scope>NUCLEOTIDE SEQUENCE</scope>
</reference>
<dbReference type="Proteomes" id="UP000663874">
    <property type="component" value="Unassembled WGS sequence"/>
</dbReference>
<dbReference type="EMBL" id="CAJNOL010000148">
    <property type="protein sequence ID" value="CAF0886261.1"/>
    <property type="molecule type" value="Genomic_DNA"/>
</dbReference>
<accession>A0A813NTN9</accession>
<proteinExistence type="predicted"/>
<evidence type="ECO:0000313" key="2">
    <source>
        <dbReference type="EMBL" id="CAF0886261.1"/>
    </source>
</evidence>
<sequence length="98" mass="10593">MNIFPLINIADVIEFDSSSYCENVQLNASSSNSSFPSIYLASIQTHFITSTGNNSLQLINTSTSSPLISSSSSSSNNKTLESHKKITNLLAVFSFSYS</sequence>
<keyword evidence="7" id="KW-1185">Reference proteome</keyword>
<dbReference type="AlphaFoldDB" id="A0A813NTN9"/>
<dbReference type="EMBL" id="CAJNOH010000008">
    <property type="protein sequence ID" value="CAF0740381.1"/>
    <property type="molecule type" value="Genomic_DNA"/>
</dbReference>
<gene>
    <name evidence="5" type="ORF">FNK824_LOCUS215</name>
    <name evidence="2" type="ORF">JXQ802_LOCUS8418</name>
    <name evidence="3" type="ORF">JXQ802_LOCUS8462</name>
    <name evidence="1" type="ORF">PYM288_LOCUS1515</name>
    <name evidence="4" type="ORF">SEV965_LOCUS7334</name>
</gene>
<name>A0A813NTN9_9BILA</name>
<dbReference type="Proteomes" id="UP000663854">
    <property type="component" value="Unassembled WGS sequence"/>
</dbReference>
<evidence type="ECO:0000313" key="7">
    <source>
        <dbReference type="Proteomes" id="UP000663870"/>
    </source>
</evidence>
<protein>
    <submittedName>
        <fullName evidence="1">Uncharacterized protein</fullName>
    </submittedName>
</protein>
<dbReference type="Proteomes" id="UP000663889">
    <property type="component" value="Unassembled WGS sequence"/>
</dbReference>
<evidence type="ECO:0000313" key="3">
    <source>
        <dbReference type="EMBL" id="CAF0887127.1"/>
    </source>
</evidence>
<dbReference type="EMBL" id="CAJNOU010000254">
    <property type="protein sequence ID" value="CAF0934054.1"/>
    <property type="molecule type" value="Genomic_DNA"/>
</dbReference>
<evidence type="ECO:0000313" key="1">
    <source>
        <dbReference type="EMBL" id="CAF0740381.1"/>
    </source>
</evidence>